<dbReference type="PATRIC" id="fig|520762.4.peg.2476"/>
<dbReference type="EMBL" id="LOEE01000049">
    <property type="protein sequence ID" value="KXG74603.1"/>
    <property type="molecule type" value="Genomic_DNA"/>
</dbReference>
<evidence type="ECO:0000313" key="3">
    <source>
        <dbReference type="Proteomes" id="UP000070456"/>
    </source>
</evidence>
<dbReference type="AlphaFoldDB" id="A0A140L228"/>
<accession>A0A140L228</accession>
<keyword evidence="1" id="KW-0732">Signal</keyword>
<evidence type="ECO:0000256" key="1">
    <source>
        <dbReference type="SAM" id="SignalP"/>
    </source>
</evidence>
<dbReference type="Gene3D" id="3.40.50.11390">
    <property type="match status" value="1"/>
</dbReference>
<protein>
    <recommendedName>
        <fullName evidence="4">DUF3798 domain-containing protein</fullName>
    </recommendedName>
</protein>
<reference evidence="2 3" key="1">
    <citation type="submission" date="2015-12" db="EMBL/GenBank/DDBJ databases">
        <title>Draft genome sequence of the thermoanaerobe Thermotalea metallivorans, an isolate from the runoff channel of the Great Artesian Basin, Australia.</title>
        <authorList>
            <person name="Patel B.K."/>
        </authorList>
    </citation>
    <scope>NUCLEOTIDE SEQUENCE [LARGE SCALE GENOMIC DNA]</scope>
    <source>
        <strain evidence="2 3">B2-1</strain>
    </source>
</reference>
<dbReference type="STRING" id="520762.AN619_22380"/>
<sequence length="385" mass="42263">MLKRSFAIILALLMLVSLAACGQKQQPAASNEPAKEENKFKIGIMTGTVSQNEEEFRAAEKMKAKYGDMIVLQTYPDNFMKEQETTIANVMSMASDPDVKAIVICQAIPGTSAAIDKAREVRSDLLFIAAVPGEDPDMIASKADIVLQADELGMGVSIIEQAKKMGAKTFVHYSFPRHMSYQLLAMRRDIFREQCEKNGIKFVDATAPDPTGDAGVPGAQQFILEDVPRKVAELGKETAFFSTNCAMQEPLIKATLEQGALFPQQCCPSPYHGYPGALGIEIPEDKAGDIAYIVEQIKAKVAEKGGTGRFSTWPVPVNMMFIEGGVEYAKAYLEGKFAEKVNKDELVKIFKEVAKADMKVDTLTSETSGKKLDNFFMVLSDYITF</sequence>
<evidence type="ECO:0008006" key="4">
    <source>
        <dbReference type="Google" id="ProtNLM"/>
    </source>
</evidence>
<name>A0A140L228_9FIRM</name>
<organism evidence="2 3">
    <name type="scientific">Thermotalea metallivorans</name>
    <dbReference type="NCBI Taxonomy" id="520762"/>
    <lineage>
        <taxon>Bacteria</taxon>
        <taxon>Bacillati</taxon>
        <taxon>Bacillota</taxon>
        <taxon>Clostridia</taxon>
        <taxon>Peptostreptococcales</taxon>
        <taxon>Thermotaleaceae</taxon>
        <taxon>Thermotalea</taxon>
    </lineage>
</organism>
<proteinExistence type="predicted"/>
<evidence type="ECO:0000313" key="2">
    <source>
        <dbReference type="EMBL" id="KXG74603.1"/>
    </source>
</evidence>
<dbReference type="InterPro" id="IPR024258">
    <property type="entry name" value="DUF3798"/>
</dbReference>
<dbReference type="Proteomes" id="UP000070456">
    <property type="component" value="Unassembled WGS sequence"/>
</dbReference>
<dbReference type="Pfam" id="PF12683">
    <property type="entry name" value="DUF3798"/>
    <property type="match status" value="1"/>
</dbReference>
<dbReference type="OrthoDB" id="5491606at2"/>
<dbReference type="SUPFAM" id="SSF53822">
    <property type="entry name" value="Periplasmic binding protein-like I"/>
    <property type="match status" value="1"/>
</dbReference>
<feature type="signal peptide" evidence="1">
    <location>
        <begin position="1"/>
        <end position="19"/>
    </location>
</feature>
<dbReference type="PROSITE" id="PS51257">
    <property type="entry name" value="PROKAR_LIPOPROTEIN"/>
    <property type="match status" value="1"/>
</dbReference>
<keyword evidence="3" id="KW-1185">Reference proteome</keyword>
<feature type="chain" id="PRO_5038902443" description="DUF3798 domain-containing protein" evidence="1">
    <location>
        <begin position="20"/>
        <end position="385"/>
    </location>
</feature>
<comment type="caution">
    <text evidence="2">The sequence shown here is derived from an EMBL/GenBank/DDBJ whole genome shotgun (WGS) entry which is preliminary data.</text>
</comment>
<dbReference type="RefSeq" id="WP_068556992.1">
    <property type="nucleotide sequence ID" value="NZ_LOEE01000049.1"/>
</dbReference>
<gene>
    <name evidence="2" type="ORF">AN619_22380</name>
</gene>
<dbReference type="InterPro" id="IPR028082">
    <property type="entry name" value="Peripla_BP_I"/>
</dbReference>